<feature type="domain" description="TIR" evidence="3">
    <location>
        <begin position="103"/>
        <end position="237"/>
    </location>
</feature>
<evidence type="ECO:0000313" key="5">
    <source>
        <dbReference type="Proteomes" id="UP001186944"/>
    </source>
</evidence>
<name>A0AA89BXM0_PINIB</name>
<evidence type="ECO:0000259" key="2">
    <source>
        <dbReference type="PROSITE" id="PS50017"/>
    </source>
</evidence>
<dbReference type="GO" id="GO:0007165">
    <property type="term" value="P:signal transduction"/>
    <property type="evidence" value="ECO:0007669"/>
    <property type="project" value="InterPro"/>
</dbReference>
<dbReference type="SUPFAM" id="SSF52200">
    <property type="entry name" value="Toll/Interleukin receptor TIR domain"/>
    <property type="match status" value="2"/>
</dbReference>
<reference evidence="4" key="1">
    <citation type="submission" date="2019-08" db="EMBL/GenBank/DDBJ databases">
        <title>The improved chromosome-level genome for the pearl oyster Pinctada fucata martensii using PacBio sequencing and Hi-C.</title>
        <authorList>
            <person name="Zheng Z."/>
        </authorList>
    </citation>
    <scope>NUCLEOTIDE SEQUENCE</scope>
    <source>
        <strain evidence="4">ZZ-2019</strain>
        <tissue evidence="4">Adductor muscle</tissue>
    </source>
</reference>
<dbReference type="InterPro" id="IPR035897">
    <property type="entry name" value="Toll_tir_struct_dom_sf"/>
</dbReference>
<dbReference type="Gene3D" id="1.10.533.10">
    <property type="entry name" value="Death Domain, Fas"/>
    <property type="match status" value="1"/>
</dbReference>
<protein>
    <recommendedName>
        <fullName evidence="6">TIR domain-containing protein</fullName>
    </recommendedName>
</protein>
<feature type="compositionally biased region" description="Basic and acidic residues" evidence="1">
    <location>
        <begin position="434"/>
        <end position="445"/>
    </location>
</feature>
<dbReference type="SUPFAM" id="SSF47986">
    <property type="entry name" value="DEATH domain"/>
    <property type="match status" value="1"/>
</dbReference>
<dbReference type="Pfam" id="PF13676">
    <property type="entry name" value="TIR_2"/>
    <property type="match status" value="2"/>
</dbReference>
<evidence type="ECO:0008006" key="6">
    <source>
        <dbReference type="Google" id="ProtNLM"/>
    </source>
</evidence>
<evidence type="ECO:0000259" key="3">
    <source>
        <dbReference type="PROSITE" id="PS50104"/>
    </source>
</evidence>
<comment type="caution">
    <text evidence="4">The sequence shown here is derived from an EMBL/GenBank/DDBJ whole genome shotgun (WGS) entry which is preliminary data.</text>
</comment>
<feature type="compositionally biased region" description="Pro residues" evidence="1">
    <location>
        <begin position="533"/>
        <end position="607"/>
    </location>
</feature>
<accession>A0AA89BXM0</accession>
<dbReference type="PROSITE" id="PS50017">
    <property type="entry name" value="DEATH_DOMAIN"/>
    <property type="match status" value="1"/>
</dbReference>
<feature type="domain" description="Death" evidence="2">
    <location>
        <begin position="22"/>
        <end position="87"/>
    </location>
</feature>
<dbReference type="Gene3D" id="3.40.50.10140">
    <property type="entry name" value="Toll/interleukin-1 receptor homology (TIR) domain"/>
    <property type="match status" value="2"/>
</dbReference>
<feature type="compositionally biased region" description="Basic and acidic residues" evidence="1">
    <location>
        <begin position="458"/>
        <end position="502"/>
    </location>
</feature>
<dbReference type="InterPro" id="IPR011029">
    <property type="entry name" value="DEATH-like_dom_sf"/>
</dbReference>
<dbReference type="CDD" id="cd08311">
    <property type="entry name" value="Death_p75NR"/>
    <property type="match status" value="1"/>
</dbReference>
<dbReference type="Pfam" id="PF00531">
    <property type="entry name" value="Death"/>
    <property type="match status" value="1"/>
</dbReference>
<dbReference type="EMBL" id="VSWD01000007">
    <property type="protein sequence ID" value="KAK3098174.1"/>
    <property type="molecule type" value="Genomic_DNA"/>
</dbReference>
<dbReference type="AlphaFoldDB" id="A0AA89BXM0"/>
<sequence length="622" mass="69491">MSNAPTWSRDVTKLMNPKSDHDWRLLSSRLGYSADDIRGWATQSDPCMAMLSEWYATHKTVEATHGVLVALQEMNREDAAVIVENAMKAVEGIVADEPVDYPEPPEIFLSYQWGHQNEVKLIQRHLERAGYKCWMDIGQMGGGDKLFEKIDTGIRAAKIIICCVTEKYAKSPNCNREVNLSVNLGKPIIPLLVEKMSWPPKGSMGPIFSEYLFIRFFQRPGEETKDDRIWPVAKFQELLMQLNCFKVMPDETAVTDEYKNWWIPVVEEIVIQKKDSKAGGGSKAPEVTAETDSGSPDVFISYQWGKQKEISVLYQRLTGLGYTCWMDIHQMGGGDSLYDKIDRGIRGCKVVLTSITQKYALSANCRREVSLADALKKPIIPLLMEKSDWPPSGPMSMVFTQLLFINFCKDESVQLRWDGPKFEELQQKLHQHVPLDNDEGLKQEEPPVTMATVANGSSDKKEMKKEESSKQTEEGKSNSEEKKQTKEKSEDNPKQQSQDEAKGVPQSHQESKTPPVKPMENGPPTKNTNKDSTPPPPQKSNSPPPPPQKSNSPPPPPQKSNSPPPPPQKSNSPPPPPQKSNSPPPPQKSNSPPPPQKSNSPPPPQKPNTPSEPKKSSTCVLL</sequence>
<dbReference type="PROSITE" id="PS50104">
    <property type="entry name" value="TIR"/>
    <property type="match status" value="1"/>
</dbReference>
<dbReference type="PANTHER" id="PTHR47508:SF1">
    <property type="entry name" value="NON-SPECIFIC SERINE_THREONINE PROTEIN KINASE"/>
    <property type="match status" value="1"/>
</dbReference>
<dbReference type="InterPro" id="IPR000157">
    <property type="entry name" value="TIR_dom"/>
</dbReference>
<dbReference type="SMART" id="SM00005">
    <property type="entry name" value="DEATH"/>
    <property type="match status" value="1"/>
</dbReference>
<feature type="region of interest" description="Disordered" evidence="1">
    <location>
        <begin position="434"/>
        <end position="622"/>
    </location>
</feature>
<organism evidence="4 5">
    <name type="scientific">Pinctada imbricata</name>
    <name type="common">Atlantic pearl-oyster</name>
    <name type="synonym">Pinctada martensii</name>
    <dbReference type="NCBI Taxonomy" id="66713"/>
    <lineage>
        <taxon>Eukaryota</taxon>
        <taxon>Metazoa</taxon>
        <taxon>Spiralia</taxon>
        <taxon>Lophotrochozoa</taxon>
        <taxon>Mollusca</taxon>
        <taxon>Bivalvia</taxon>
        <taxon>Autobranchia</taxon>
        <taxon>Pteriomorphia</taxon>
        <taxon>Pterioida</taxon>
        <taxon>Pterioidea</taxon>
        <taxon>Pteriidae</taxon>
        <taxon>Pinctada</taxon>
    </lineage>
</organism>
<evidence type="ECO:0000313" key="4">
    <source>
        <dbReference type="EMBL" id="KAK3098174.1"/>
    </source>
</evidence>
<evidence type="ECO:0000256" key="1">
    <source>
        <dbReference type="SAM" id="MobiDB-lite"/>
    </source>
</evidence>
<dbReference type="InterPro" id="IPR000488">
    <property type="entry name" value="Death_dom"/>
</dbReference>
<dbReference type="Proteomes" id="UP001186944">
    <property type="component" value="Unassembled WGS sequence"/>
</dbReference>
<gene>
    <name evidence="4" type="ORF">FSP39_016876</name>
</gene>
<keyword evidence="5" id="KW-1185">Reference proteome</keyword>
<dbReference type="PANTHER" id="PTHR47508">
    <property type="entry name" value="SAM DOMAIN-CONTAINING PROTEIN-RELATED"/>
    <property type="match status" value="1"/>
</dbReference>
<proteinExistence type="predicted"/>